<dbReference type="EMBL" id="MKGL01000307">
    <property type="protein sequence ID" value="RNF00786.1"/>
    <property type="molecule type" value="Genomic_DNA"/>
</dbReference>
<evidence type="ECO:0000313" key="3">
    <source>
        <dbReference type="Proteomes" id="UP000283634"/>
    </source>
</evidence>
<accession>A0A3R7LP96</accession>
<proteinExistence type="predicted"/>
<organism evidence="2 3">
    <name type="scientific">Trypanosoma rangeli</name>
    <dbReference type="NCBI Taxonomy" id="5698"/>
    <lineage>
        <taxon>Eukaryota</taxon>
        <taxon>Discoba</taxon>
        <taxon>Euglenozoa</taxon>
        <taxon>Kinetoplastea</taxon>
        <taxon>Metakinetoplastina</taxon>
        <taxon>Trypanosomatida</taxon>
        <taxon>Trypanosomatidae</taxon>
        <taxon>Trypanosoma</taxon>
        <taxon>Herpetosoma</taxon>
    </lineage>
</organism>
<name>A0A3R7LP96_TRYRA</name>
<dbReference type="GeneID" id="40331344"/>
<comment type="caution">
    <text evidence="2">The sequence shown here is derived from an EMBL/GenBank/DDBJ whole genome shotgun (WGS) entry which is preliminary data.</text>
</comment>
<dbReference type="OrthoDB" id="252116at2759"/>
<feature type="compositionally biased region" description="Polar residues" evidence="1">
    <location>
        <begin position="194"/>
        <end position="204"/>
    </location>
</feature>
<dbReference type="Proteomes" id="UP000283634">
    <property type="component" value="Unassembled WGS sequence"/>
</dbReference>
<feature type="compositionally biased region" description="Basic and acidic residues" evidence="1">
    <location>
        <begin position="159"/>
        <end position="193"/>
    </location>
</feature>
<evidence type="ECO:0000256" key="1">
    <source>
        <dbReference type="SAM" id="MobiDB-lite"/>
    </source>
</evidence>
<evidence type="ECO:0000313" key="2">
    <source>
        <dbReference type="EMBL" id="RNF00786.1"/>
    </source>
</evidence>
<reference evidence="2 3" key="1">
    <citation type="journal article" date="2018" name="BMC Genomics">
        <title>Genomic comparison of Trypanosoma conorhini and Trypanosoma rangeli to Trypanosoma cruzi strains of high and low virulence.</title>
        <authorList>
            <person name="Bradwell K.R."/>
            <person name="Koparde V.N."/>
            <person name="Matveyev A.V."/>
            <person name="Serrano M.G."/>
            <person name="Alves J.M."/>
            <person name="Parikh H."/>
            <person name="Huang B."/>
            <person name="Lee V."/>
            <person name="Espinosa-Alvarez O."/>
            <person name="Ortiz P.A."/>
            <person name="Costa-Martins A.G."/>
            <person name="Teixeira M.M."/>
            <person name="Buck G.A."/>
        </authorList>
    </citation>
    <scope>NUCLEOTIDE SEQUENCE [LARGE SCALE GENOMIC DNA]</scope>
    <source>
        <strain evidence="2 3">AM80</strain>
    </source>
</reference>
<keyword evidence="3" id="KW-1185">Reference proteome</keyword>
<dbReference type="AlphaFoldDB" id="A0A3R7LP96"/>
<feature type="compositionally biased region" description="Low complexity" evidence="1">
    <location>
        <begin position="277"/>
        <end position="295"/>
    </location>
</feature>
<gene>
    <name evidence="2" type="ORF">TraAM80_07411</name>
</gene>
<feature type="region of interest" description="Disordered" evidence="1">
    <location>
        <begin position="159"/>
        <end position="317"/>
    </location>
</feature>
<protein>
    <submittedName>
        <fullName evidence="2">Uncharacterized protein</fullName>
    </submittedName>
</protein>
<dbReference type="RefSeq" id="XP_029235964.1">
    <property type="nucleotide sequence ID" value="XM_029384204.1"/>
</dbReference>
<sequence length="328" mass="34695">MKRQAEGRRQAGMDIRDFVKKQYLEGNKGASFLNLLSSRTDDLKSYVTTAREQILNLCLVAGTLSTKCHEAFSDLHAAMSSLTIAVATLSEELGIEYKPPEVSAKKGNEAGQKAAELLGRQPTTEEEAVHIELRGVWNWVGTVLLIAVAGVGRGVWETSKAKAEEGKVTEHDEKRKKVDQHGNTHSTGAEKTDNGATPSTTPAQGTDRHNASGLVCRSPAANAETKVSPPAPMKHFIGGPPPPDAGAPSALLFGATPAKTGVTGAVPFQPSPPVLLNSNRNGSSPSGPPNSFGSSITSTEKLVAAETAKGESTDFSDELCNPFLQRWS</sequence>